<keyword evidence="2" id="KW-1185">Reference proteome</keyword>
<dbReference type="Proteomes" id="UP000765509">
    <property type="component" value="Unassembled WGS sequence"/>
</dbReference>
<evidence type="ECO:0000313" key="2">
    <source>
        <dbReference type="Proteomes" id="UP000765509"/>
    </source>
</evidence>
<accession>A0A9Q3KJ94</accession>
<gene>
    <name evidence="1" type="ORF">O181_120509</name>
</gene>
<dbReference type="EMBL" id="AVOT02108385">
    <property type="protein sequence ID" value="MBW0580794.1"/>
    <property type="molecule type" value="Genomic_DNA"/>
</dbReference>
<proteinExistence type="predicted"/>
<dbReference type="AlphaFoldDB" id="A0A9Q3KJ94"/>
<comment type="caution">
    <text evidence="1">The sequence shown here is derived from an EMBL/GenBank/DDBJ whole genome shotgun (WGS) entry which is preliminary data.</text>
</comment>
<protein>
    <submittedName>
        <fullName evidence="1">Uncharacterized protein</fullName>
    </submittedName>
</protein>
<reference evidence="1" key="1">
    <citation type="submission" date="2021-03" db="EMBL/GenBank/DDBJ databases">
        <title>Draft genome sequence of rust myrtle Austropuccinia psidii MF-1, a brazilian biotype.</title>
        <authorList>
            <person name="Quecine M.C."/>
            <person name="Pachon D.M.R."/>
            <person name="Bonatelli M.L."/>
            <person name="Correr F.H."/>
            <person name="Franceschini L.M."/>
            <person name="Leite T.F."/>
            <person name="Margarido G.R.A."/>
            <person name="Almeida C.A."/>
            <person name="Ferrarezi J.A."/>
            <person name="Labate C.A."/>
        </authorList>
    </citation>
    <scope>NUCLEOTIDE SEQUENCE</scope>
    <source>
        <strain evidence="1">MF-1</strain>
    </source>
</reference>
<evidence type="ECO:0000313" key="1">
    <source>
        <dbReference type="EMBL" id="MBW0580794.1"/>
    </source>
</evidence>
<name>A0A9Q3KJ94_9BASI</name>
<sequence length="192" mass="22371">MQAQEKFDELHRRNERLKKLITLHEATIKAIQESCAKSSKASEETNKILNQVFEEQYHCKRDRDFLDQDINRFFNIFQKMKPKPQGHALDNSYQEDIKPDVLLDNMPTYSSHYQDGYNMTYSEEKGLKRLPEASSLSKFSGVGQYNHMELIDYIDVPSIPDYWITSGLGTAFKVNASIWYAKIKEIHGGRVK</sequence>
<organism evidence="1 2">
    <name type="scientific">Austropuccinia psidii MF-1</name>
    <dbReference type="NCBI Taxonomy" id="1389203"/>
    <lineage>
        <taxon>Eukaryota</taxon>
        <taxon>Fungi</taxon>
        <taxon>Dikarya</taxon>
        <taxon>Basidiomycota</taxon>
        <taxon>Pucciniomycotina</taxon>
        <taxon>Pucciniomycetes</taxon>
        <taxon>Pucciniales</taxon>
        <taxon>Sphaerophragmiaceae</taxon>
        <taxon>Austropuccinia</taxon>
    </lineage>
</organism>